<dbReference type="OrthoDB" id="155872at2"/>
<dbReference type="PANTHER" id="PTHR30126:SF25">
    <property type="entry name" value="HTH-TYPE TRANSCRIPTIONAL REGULATOR METR"/>
    <property type="match status" value="1"/>
</dbReference>
<dbReference type="Gene3D" id="1.10.10.10">
    <property type="entry name" value="Winged helix-like DNA-binding domain superfamily/Winged helix DNA-binding domain"/>
    <property type="match status" value="1"/>
</dbReference>
<dbReference type="HOGENOM" id="CLU_039613_6_0_6"/>
<evidence type="ECO:0000256" key="3">
    <source>
        <dbReference type="ARBA" id="ARBA00023125"/>
    </source>
</evidence>
<organism evidence="6 7">
    <name type="scientific">Psychromonas ingrahamii (strain DSM 17664 / CCUG 51855 / 37)</name>
    <dbReference type="NCBI Taxonomy" id="357804"/>
    <lineage>
        <taxon>Bacteria</taxon>
        <taxon>Pseudomonadati</taxon>
        <taxon>Pseudomonadota</taxon>
        <taxon>Gammaproteobacteria</taxon>
        <taxon>Alteromonadales</taxon>
        <taxon>Psychromonadaceae</taxon>
        <taxon>Psychromonas</taxon>
    </lineage>
</organism>
<evidence type="ECO:0000259" key="5">
    <source>
        <dbReference type="PROSITE" id="PS50931"/>
    </source>
</evidence>
<dbReference type="PANTHER" id="PTHR30126">
    <property type="entry name" value="HTH-TYPE TRANSCRIPTIONAL REGULATOR"/>
    <property type="match status" value="1"/>
</dbReference>
<evidence type="ECO:0000256" key="2">
    <source>
        <dbReference type="ARBA" id="ARBA00023015"/>
    </source>
</evidence>
<dbReference type="InterPro" id="IPR005119">
    <property type="entry name" value="LysR_subst-bd"/>
</dbReference>
<dbReference type="Pfam" id="PF00126">
    <property type="entry name" value="HTH_1"/>
    <property type="match status" value="1"/>
</dbReference>
<evidence type="ECO:0000313" key="7">
    <source>
        <dbReference type="Proteomes" id="UP000000639"/>
    </source>
</evidence>
<dbReference type="SUPFAM" id="SSF46785">
    <property type="entry name" value="Winged helix' DNA-binding domain"/>
    <property type="match status" value="1"/>
</dbReference>
<dbReference type="AlphaFoldDB" id="A1T006"/>
<dbReference type="Proteomes" id="UP000000639">
    <property type="component" value="Chromosome"/>
</dbReference>
<dbReference type="FunFam" id="1.10.10.10:FF:000001">
    <property type="entry name" value="LysR family transcriptional regulator"/>
    <property type="match status" value="1"/>
</dbReference>
<dbReference type="KEGG" id="pin:Ping_3385"/>
<dbReference type="Gene3D" id="3.40.190.10">
    <property type="entry name" value="Periplasmic binding protein-like II"/>
    <property type="match status" value="1"/>
</dbReference>
<keyword evidence="2" id="KW-0805">Transcription regulation</keyword>
<keyword evidence="7" id="KW-1185">Reference proteome</keyword>
<dbReference type="eggNOG" id="COG0583">
    <property type="taxonomic scope" value="Bacteria"/>
</dbReference>
<feature type="domain" description="HTH lysR-type" evidence="5">
    <location>
        <begin position="2"/>
        <end position="59"/>
    </location>
</feature>
<evidence type="ECO:0000256" key="4">
    <source>
        <dbReference type="ARBA" id="ARBA00023163"/>
    </source>
</evidence>
<accession>A1T006</accession>
<dbReference type="InterPro" id="IPR036388">
    <property type="entry name" value="WH-like_DNA-bd_sf"/>
</dbReference>
<keyword evidence="3" id="KW-0238">DNA-binding</keyword>
<keyword evidence="4" id="KW-0804">Transcription</keyword>
<dbReference type="PROSITE" id="PS50931">
    <property type="entry name" value="HTH_LYSR"/>
    <property type="match status" value="1"/>
</dbReference>
<dbReference type="EMBL" id="CP000510">
    <property type="protein sequence ID" value="ABM05071.1"/>
    <property type="molecule type" value="Genomic_DNA"/>
</dbReference>
<dbReference type="SUPFAM" id="SSF53850">
    <property type="entry name" value="Periplasmic binding protein-like II"/>
    <property type="match status" value="1"/>
</dbReference>
<dbReference type="InterPro" id="IPR000847">
    <property type="entry name" value="LysR_HTH_N"/>
</dbReference>
<dbReference type="PRINTS" id="PR00039">
    <property type="entry name" value="HTHLYSR"/>
</dbReference>
<dbReference type="GO" id="GO:0003700">
    <property type="term" value="F:DNA-binding transcription factor activity"/>
    <property type="evidence" value="ECO:0007669"/>
    <property type="project" value="InterPro"/>
</dbReference>
<dbReference type="STRING" id="357804.Ping_3385"/>
<dbReference type="RefSeq" id="WP_011771623.1">
    <property type="nucleotide sequence ID" value="NC_008709.1"/>
</dbReference>
<comment type="similarity">
    <text evidence="1">Belongs to the LysR transcriptional regulatory family.</text>
</comment>
<reference evidence="6 7" key="1">
    <citation type="submission" date="2007-01" db="EMBL/GenBank/DDBJ databases">
        <title>Complete sequence of Psychromonas ingrahamii 37.</title>
        <authorList>
            <consortium name="US DOE Joint Genome Institute"/>
            <person name="Copeland A."/>
            <person name="Lucas S."/>
            <person name="Lapidus A."/>
            <person name="Barry K."/>
            <person name="Detter J.C."/>
            <person name="Glavina del Rio T."/>
            <person name="Hammon N."/>
            <person name="Israni S."/>
            <person name="Dalin E."/>
            <person name="Tice H."/>
            <person name="Pitluck S."/>
            <person name="Thompson L.S."/>
            <person name="Brettin T."/>
            <person name="Bruce D."/>
            <person name="Han C."/>
            <person name="Tapia R."/>
            <person name="Schmutz J."/>
            <person name="Larimer F."/>
            <person name="Land M."/>
            <person name="Hauser L."/>
            <person name="Kyrpides N."/>
            <person name="Ivanova N."/>
            <person name="Staley J."/>
            <person name="Richardson P."/>
        </authorList>
    </citation>
    <scope>NUCLEOTIDE SEQUENCE [LARGE SCALE GENOMIC DNA]</scope>
    <source>
        <strain evidence="6 7">37</strain>
    </source>
</reference>
<protein>
    <submittedName>
        <fullName evidence="6">Transcriptional regulator, substrate-binding, LysR family protein</fullName>
    </submittedName>
</protein>
<gene>
    <name evidence="6" type="ordered locus">Ping_3385</name>
</gene>
<evidence type="ECO:0000256" key="1">
    <source>
        <dbReference type="ARBA" id="ARBA00009437"/>
    </source>
</evidence>
<dbReference type="InterPro" id="IPR036390">
    <property type="entry name" value="WH_DNA-bd_sf"/>
</dbReference>
<dbReference type="GO" id="GO:0000976">
    <property type="term" value="F:transcription cis-regulatory region binding"/>
    <property type="evidence" value="ECO:0007669"/>
    <property type="project" value="TreeGrafter"/>
</dbReference>
<name>A1T006_PSYIN</name>
<proteinExistence type="inferred from homology"/>
<dbReference type="Pfam" id="PF03466">
    <property type="entry name" value="LysR_substrate"/>
    <property type="match status" value="1"/>
</dbReference>
<evidence type="ECO:0000313" key="6">
    <source>
        <dbReference type="EMBL" id="ABM05071.1"/>
    </source>
</evidence>
<sequence>MIELSHLKIMIALHEKGTLTQAAEALCLTQSALSHQIRHLEKKLNVKLWQRCGRRLRLTPAGELLLKVGKQTVPTLVQTEMTLKAMGQGLQGLLRIGVECYPCHEWLTQVIAQFLHTQPNIDIDIIRKFQFSGINGLINQQVDLLITPDFYEHKELQFHPLFEYEQVLIVPTKHALAKKNYIVAADLCDQMLFTFPIEKQRLDIFQLFLWPDKVEPKAHKQIESLAIMLQMVEHQRGVCVLPEWLADSYSLQYHVKKIRLGKKGIYKTLYAAIKKEDQNVSYINAFIKLGMDTR</sequence>